<dbReference type="SMART" id="SM01236">
    <property type="entry name" value="Haem_oxygenase_2"/>
    <property type="match status" value="1"/>
</dbReference>
<sequence length="274" mass="31435">MKDFVAYIQSLYPQQDTTQILTIQRADIAEINTIRPVKEILQYARHHEILSSPWLIAFQKGLLSKEVITNWLQQRYLLSWCFPNWLTSVVAKLTTSEARIPLLNNLYEEHGLVENSTHSNKPHSQMWQQLFEELGILRIGESLPLPVSARDLFSGTQFYIQTYTEACFNHSVFIGLGAISFTEAILPYENKLILEGLQRLGISQNGQEFFRLHCECDETHANEIIHVMEQIADSPREIQQVWQGVEMAAIARKAFYDTLLSASVEKKIALDLAI</sequence>
<protein>
    <submittedName>
        <fullName evidence="2">Iron-containing redox enzyme family protein</fullName>
    </submittedName>
</protein>
<evidence type="ECO:0000256" key="1">
    <source>
        <dbReference type="ARBA" id="ARBA00023002"/>
    </source>
</evidence>
<dbReference type="PANTHER" id="PTHR40279">
    <property type="entry name" value="PQQC-LIKE PROTEIN"/>
    <property type="match status" value="1"/>
</dbReference>
<dbReference type="PANTHER" id="PTHR40279:SF3">
    <property type="entry name" value="4-AMINOBENZOATE SYNTHASE"/>
    <property type="match status" value="1"/>
</dbReference>
<dbReference type="EMBL" id="JAALHA020000016">
    <property type="protein sequence ID" value="MDR9898165.1"/>
    <property type="molecule type" value="Genomic_DNA"/>
</dbReference>
<dbReference type="GO" id="GO:0016491">
    <property type="term" value="F:oxidoreductase activity"/>
    <property type="evidence" value="ECO:0007669"/>
    <property type="project" value="UniProtKB-KW"/>
</dbReference>
<dbReference type="AlphaFoldDB" id="A0AAP5IAX1"/>
<name>A0AAP5IAX1_9CYAN</name>
<keyword evidence="1" id="KW-0560">Oxidoreductase</keyword>
<dbReference type="RefSeq" id="WP_208351502.1">
    <property type="nucleotide sequence ID" value="NZ_JAALHA020000016.1"/>
</dbReference>
<dbReference type="Gene3D" id="1.20.910.10">
    <property type="entry name" value="Heme oxygenase-like"/>
    <property type="match status" value="1"/>
</dbReference>
<dbReference type="InterPro" id="IPR039068">
    <property type="entry name" value="PqqC-like"/>
</dbReference>
<evidence type="ECO:0000313" key="2">
    <source>
        <dbReference type="EMBL" id="MDR9898165.1"/>
    </source>
</evidence>
<evidence type="ECO:0000313" key="3">
    <source>
        <dbReference type="Proteomes" id="UP000667802"/>
    </source>
</evidence>
<keyword evidence="3" id="KW-1185">Reference proteome</keyword>
<dbReference type="InterPro" id="IPR016084">
    <property type="entry name" value="Haem_Oase-like_multi-hlx"/>
</dbReference>
<accession>A0AAP5IAX1</accession>
<dbReference type="Pfam" id="PF14518">
    <property type="entry name" value="Haem_oxygenas_2"/>
    <property type="match status" value="1"/>
</dbReference>
<reference evidence="3" key="1">
    <citation type="journal article" date="2021" name="Science">
        <title>Hunting the eagle killer: A cyanobacterial neurotoxin causes vacuolar myelinopathy.</title>
        <authorList>
            <person name="Breinlinger S."/>
            <person name="Phillips T.J."/>
            <person name="Haram B.N."/>
            <person name="Mares J."/>
            <person name="Martinez Yerena J.A."/>
            <person name="Hrouzek P."/>
            <person name="Sobotka R."/>
            <person name="Henderson W.M."/>
            <person name="Schmieder P."/>
            <person name="Williams S.M."/>
            <person name="Lauderdale J.D."/>
            <person name="Wilde H.D."/>
            <person name="Gerrin W."/>
            <person name="Kust A."/>
            <person name="Washington J.W."/>
            <person name="Wagner C."/>
            <person name="Geier B."/>
            <person name="Liebeke M."/>
            <person name="Enke H."/>
            <person name="Niedermeyer T.H.J."/>
            <person name="Wilde S.B."/>
        </authorList>
    </citation>
    <scope>NUCLEOTIDE SEQUENCE [LARGE SCALE GENOMIC DNA]</scope>
    <source>
        <strain evidence="3">Thurmond2011</strain>
    </source>
</reference>
<dbReference type="SUPFAM" id="SSF48613">
    <property type="entry name" value="Heme oxygenase-like"/>
    <property type="match status" value="1"/>
</dbReference>
<organism evidence="2 3">
    <name type="scientific">Aetokthonos hydrillicola Thurmond2011</name>
    <dbReference type="NCBI Taxonomy" id="2712845"/>
    <lineage>
        <taxon>Bacteria</taxon>
        <taxon>Bacillati</taxon>
        <taxon>Cyanobacteriota</taxon>
        <taxon>Cyanophyceae</taxon>
        <taxon>Nostocales</taxon>
        <taxon>Hapalosiphonaceae</taxon>
        <taxon>Aetokthonos</taxon>
    </lineage>
</organism>
<dbReference type="Proteomes" id="UP000667802">
    <property type="component" value="Unassembled WGS sequence"/>
</dbReference>
<gene>
    <name evidence="2" type="ORF">G7B40_026905</name>
</gene>
<proteinExistence type="predicted"/>
<comment type="caution">
    <text evidence="2">The sequence shown here is derived from an EMBL/GenBank/DDBJ whole genome shotgun (WGS) entry which is preliminary data.</text>
</comment>